<reference evidence="2" key="1">
    <citation type="journal article" date="2020" name="Stud. Mycol.">
        <title>101 Dothideomycetes genomes: a test case for predicting lifestyles and emergence of pathogens.</title>
        <authorList>
            <person name="Haridas S."/>
            <person name="Albert R."/>
            <person name="Binder M."/>
            <person name="Bloem J."/>
            <person name="Labutti K."/>
            <person name="Salamov A."/>
            <person name="Andreopoulos B."/>
            <person name="Baker S."/>
            <person name="Barry K."/>
            <person name="Bills G."/>
            <person name="Bluhm B."/>
            <person name="Cannon C."/>
            <person name="Castanera R."/>
            <person name="Culley D."/>
            <person name="Daum C."/>
            <person name="Ezra D."/>
            <person name="Gonzalez J."/>
            <person name="Henrissat B."/>
            <person name="Kuo A."/>
            <person name="Liang C."/>
            <person name="Lipzen A."/>
            <person name="Lutzoni F."/>
            <person name="Magnuson J."/>
            <person name="Mondo S."/>
            <person name="Nolan M."/>
            <person name="Ohm R."/>
            <person name="Pangilinan J."/>
            <person name="Park H.-J."/>
            <person name="Ramirez L."/>
            <person name="Alfaro M."/>
            <person name="Sun H."/>
            <person name="Tritt A."/>
            <person name="Yoshinaga Y."/>
            <person name="Zwiers L.-H."/>
            <person name="Turgeon B."/>
            <person name="Goodwin S."/>
            <person name="Spatafora J."/>
            <person name="Crous P."/>
            <person name="Grigoriev I."/>
        </authorList>
    </citation>
    <scope>NUCLEOTIDE SEQUENCE</scope>
    <source>
        <strain evidence="2">CBS 125425</strain>
    </source>
</reference>
<evidence type="ECO:0000313" key="2">
    <source>
        <dbReference type="EMBL" id="KAF2741490.1"/>
    </source>
</evidence>
<dbReference type="Proteomes" id="UP000799444">
    <property type="component" value="Unassembled WGS sequence"/>
</dbReference>
<dbReference type="InterPro" id="IPR052998">
    <property type="entry name" value="Hetero-Diels-Alderase-like"/>
</dbReference>
<keyword evidence="3" id="KW-1185">Reference proteome</keyword>
<dbReference type="EMBL" id="ML996097">
    <property type="protein sequence ID" value="KAF2741490.1"/>
    <property type="molecule type" value="Genomic_DNA"/>
</dbReference>
<accession>A0A9P4RC92</accession>
<organism evidence="2 3">
    <name type="scientific">Polyplosphaeria fusca</name>
    <dbReference type="NCBI Taxonomy" id="682080"/>
    <lineage>
        <taxon>Eukaryota</taxon>
        <taxon>Fungi</taxon>
        <taxon>Dikarya</taxon>
        <taxon>Ascomycota</taxon>
        <taxon>Pezizomycotina</taxon>
        <taxon>Dothideomycetes</taxon>
        <taxon>Pleosporomycetidae</taxon>
        <taxon>Pleosporales</taxon>
        <taxon>Tetraplosphaeriaceae</taxon>
        <taxon>Polyplosphaeria</taxon>
    </lineage>
</organism>
<dbReference type="PANTHER" id="PTHR42060">
    <property type="entry name" value="NHL REPEAT-CONTAINING PROTEIN-RELATED"/>
    <property type="match status" value="1"/>
</dbReference>
<dbReference type="SUPFAM" id="SSF63829">
    <property type="entry name" value="Calcium-dependent phosphotriesterase"/>
    <property type="match status" value="1"/>
</dbReference>
<comment type="caution">
    <text evidence="2">The sequence shown here is derived from an EMBL/GenBank/DDBJ whole genome shotgun (WGS) entry which is preliminary data.</text>
</comment>
<dbReference type="AlphaFoldDB" id="A0A9P4RC92"/>
<dbReference type="OrthoDB" id="9977941at2759"/>
<dbReference type="PANTHER" id="PTHR42060:SF1">
    <property type="entry name" value="NHL REPEAT-CONTAINING PROTEIN"/>
    <property type="match status" value="1"/>
</dbReference>
<feature type="signal peptide" evidence="1">
    <location>
        <begin position="1"/>
        <end position="17"/>
    </location>
</feature>
<name>A0A9P4RC92_9PLEO</name>
<protein>
    <recommendedName>
        <fullName evidence="4">SMP-30/Gluconolactonase/LRE-like region domain-containing protein</fullName>
    </recommendedName>
</protein>
<feature type="chain" id="PRO_5040465866" description="SMP-30/Gluconolactonase/LRE-like region domain-containing protein" evidence="1">
    <location>
        <begin position="18"/>
        <end position="317"/>
    </location>
</feature>
<dbReference type="InterPro" id="IPR011042">
    <property type="entry name" value="6-blade_b-propeller_TolB-like"/>
</dbReference>
<proteinExistence type="predicted"/>
<keyword evidence="1" id="KW-0732">Signal</keyword>
<evidence type="ECO:0000256" key="1">
    <source>
        <dbReference type="SAM" id="SignalP"/>
    </source>
</evidence>
<dbReference type="Gene3D" id="2.120.10.30">
    <property type="entry name" value="TolB, C-terminal domain"/>
    <property type="match status" value="1"/>
</dbReference>
<gene>
    <name evidence="2" type="ORF">EJ04DRAFT_571572</name>
</gene>
<sequence length="317" mass="33936">MLSFLLATIFMFSFVSGTSYSSPTVKKLATFADFTENIAVRANGWLLLSQIGHATVHTLDPASSDTSPSLLYTFPNATGVTGMAEIAPDLFAVAVGQWNVSTANATKGSLAMWTLDLRHSEPKAKKIVTVKESVALNGVTYAPGIPHVVFVAESYAGYIYRIDLAKGKYKVMASSPYFLPAENGPETMNIGINGMRYYDEHIYFTNSYRGLFGRVPISKTGYQAGDVEVIADLPTGNDDFAIGADGRAWITVHPSSILVVDQQGNVSVALNGTEVPDPTSAAFGRGRHDNKTLYVTVDEIGSTGITGGVIAVDLKDM</sequence>
<evidence type="ECO:0000313" key="3">
    <source>
        <dbReference type="Proteomes" id="UP000799444"/>
    </source>
</evidence>
<evidence type="ECO:0008006" key="4">
    <source>
        <dbReference type="Google" id="ProtNLM"/>
    </source>
</evidence>